<dbReference type="SUPFAM" id="SSF90123">
    <property type="entry name" value="ABC transporter transmembrane region"/>
    <property type="match status" value="1"/>
</dbReference>
<dbReference type="PROSITE" id="PS50893">
    <property type="entry name" value="ABC_TRANSPORTER_2"/>
    <property type="match status" value="1"/>
</dbReference>
<evidence type="ECO:0000256" key="4">
    <source>
        <dbReference type="ARBA" id="ARBA00022840"/>
    </source>
</evidence>
<dbReference type="Pfam" id="PF00005">
    <property type="entry name" value="ABC_tran"/>
    <property type="match status" value="2"/>
</dbReference>
<dbReference type="STRING" id="177437.HRM2_41190"/>
<feature type="transmembrane region" description="Helical" evidence="7">
    <location>
        <begin position="21"/>
        <end position="41"/>
    </location>
</feature>
<evidence type="ECO:0000259" key="9">
    <source>
        <dbReference type="PROSITE" id="PS50929"/>
    </source>
</evidence>
<reference evidence="10 11" key="1">
    <citation type="journal article" date="2009" name="Environ. Microbiol.">
        <title>Genome sequence of Desulfobacterium autotrophicum HRM2, a marine sulfate reducer oxidizing organic carbon completely to carbon dioxide.</title>
        <authorList>
            <person name="Strittmatter A.W."/>
            <person name="Liesegang H."/>
            <person name="Rabus R."/>
            <person name="Decker I."/>
            <person name="Amann J."/>
            <person name="Andres S."/>
            <person name="Henne A."/>
            <person name="Fricke W.F."/>
            <person name="Martinez-Arias R."/>
            <person name="Bartels D."/>
            <person name="Goesmann A."/>
            <person name="Krause L."/>
            <person name="Puehler A."/>
            <person name="Klenk H.P."/>
            <person name="Richter M."/>
            <person name="Schuler M."/>
            <person name="Gloeckner F.O."/>
            <person name="Meyerdierks A."/>
            <person name="Gottschalk G."/>
            <person name="Amann R."/>
        </authorList>
    </citation>
    <scope>NUCLEOTIDE SEQUENCE [LARGE SCALE GENOMIC DNA]</scope>
    <source>
        <strain evidence="11">ATCC 43914 / DSM 3382 / HRM2</strain>
    </source>
</reference>
<dbReference type="InterPro" id="IPR027417">
    <property type="entry name" value="P-loop_NTPase"/>
</dbReference>
<dbReference type="InterPro" id="IPR011527">
    <property type="entry name" value="ABC1_TM_dom"/>
</dbReference>
<protein>
    <submittedName>
        <fullName evidence="10">ATPase family protein</fullName>
    </submittedName>
</protein>
<dbReference type="GO" id="GO:0015421">
    <property type="term" value="F:ABC-type oligopeptide transporter activity"/>
    <property type="evidence" value="ECO:0007669"/>
    <property type="project" value="TreeGrafter"/>
</dbReference>
<dbReference type="Proteomes" id="UP000000442">
    <property type="component" value="Chromosome"/>
</dbReference>
<feature type="transmembrane region" description="Helical" evidence="7">
    <location>
        <begin position="136"/>
        <end position="158"/>
    </location>
</feature>
<dbReference type="KEGG" id="dat:HRM2_41190"/>
<feature type="domain" description="ABC transmembrane type-1" evidence="9">
    <location>
        <begin position="26"/>
        <end position="308"/>
    </location>
</feature>
<keyword evidence="4" id="KW-0067">ATP-binding</keyword>
<dbReference type="GO" id="GO:0005886">
    <property type="term" value="C:plasma membrane"/>
    <property type="evidence" value="ECO:0007669"/>
    <property type="project" value="UniProtKB-SubCell"/>
</dbReference>
<evidence type="ECO:0000256" key="7">
    <source>
        <dbReference type="SAM" id="Phobius"/>
    </source>
</evidence>
<feature type="transmembrane region" description="Helical" evidence="7">
    <location>
        <begin position="164"/>
        <end position="183"/>
    </location>
</feature>
<proteinExistence type="predicted"/>
<dbReference type="Gene3D" id="3.40.50.300">
    <property type="entry name" value="P-loop containing nucleotide triphosphate hydrolases"/>
    <property type="match status" value="2"/>
</dbReference>
<dbReference type="CDD" id="cd07346">
    <property type="entry name" value="ABC_6TM_exporters"/>
    <property type="match status" value="1"/>
</dbReference>
<dbReference type="HOGENOM" id="CLU_012126_0_0_7"/>
<comment type="subcellular location">
    <subcellularLocation>
        <location evidence="1">Cell membrane</location>
        <topology evidence="1">Multi-pass membrane protein</topology>
    </subcellularLocation>
</comment>
<evidence type="ECO:0000259" key="8">
    <source>
        <dbReference type="PROSITE" id="PS50893"/>
    </source>
</evidence>
<feature type="transmembrane region" description="Helical" evidence="7">
    <location>
        <begin position="251"/>
        <end position="273"/>
    </location>
</feature>
<dbReference type="InterPro" id="IPR017871">
    <property type="entry name" value="ABC_transporter-like_CS"/>
</dbReference>
<dbReference type="PANTHER" id="PTHR43394:SF1">
    <property type="entry name" value="ATP-BINDING CASSETTE SUB-FAMILY B MEMBER 10, MITOCHONDRIAL"/>
    <property type="match status" value="1"/>
</dbReference>
<gene>
    <name evidence="10" type="ordered locus">HRM2_41190</name>
</gene>
<dbReference type="SMART" id="SM00382">
    <property type="entry name" value="AAA"/>
    <property type="match status" value="1"/>
</dbReference>
<feature type="transmembrane region" description="Helical" evidence="7">
    <location>
        <begin position="61"/>
        <end position="83"/>
    </location>
</feature>
<name>C0QCF9_DESAH</name>
<dbReference type="GO" id="GO:0005524">
    <property type="term" value="F:ATP binding"/>
    <property type="evidence" value="ECO:0007669"/>
    <property type="project" value="UniProtKB-KW"/>
</dbReference>
<dbReference type="SUPFAM" id="SSF52540">
    <property type="entry name" value="P-loop containing nucleoside triphosphate hydrolases"/>
    <property type="match status" value="1"/>
</dbReference>
<evidence type="ECO:0000256" key="6">
    <source>
        <dbReference type="ARBA" id="ARBA00023136"/>
    </source>
</evidence>
<organism evidence="10 11">
    <name type="scientific">Desulforapulum autotrophicum (strain ATCC 43914 / DSM 3382 / VKM B-1955 / HRM2)</name>
    <name type="common">Desulfobacterium autotrophicum</name>
    <dbReference type="NCBI Taxonomy" id="177437"/>
    <lineage>
        <taxon>Bacteria</taxon>
        <taxon>Pseudomonadati</taxon>
        <taxon>Thermodesulfobacteriota</taxon>
        <taxon>Desulfobacteria</taxon>
        <taxon>Desulfobacterales</taxon>
        <taxon>Desulfobacteraceae</taxon>
        <taxon>Desulforapulum</taxon>
    </lineage>
</organism>
<evidence type="ECO:0000256" key="2">
    <source>
        <dbReference type="ARBA" id="ARBA00022692"/>
    </source>
</evidence>
<keyword evidence="5 7" id="KW-1133">Transmembrane helix</keyword>
<evidence type="ECO:0000256" key="5">
    <source>
        <dbReference type="ARBA" id="ARBA00022989"/>
    </source>
</evidence>
<evidence type="ECO:0000313" key="10">
    <source>
        <dbReference type="EMBL" id="ACN17176.1"/>
    </source>
</evidence>
<dbReference type="PROSITE" id="PS00211">
    <property type="entry name" value="ABC_TRANSPORTER_1"/>
    <property type="match status" value="1"/>
</dbReference>
<keyword evidence="2 7" id="KW-0812">Transmembrane</keyword>
<dbReference type="InterPro" id="IPR003593">
    <property type="entry name" value="AAA+_ATPase"/>
</dbReference>
<dbReference type="Pfam" id="PF00664">
    <property type="entry name" value="ABC_membrane"/>
    <property type="match status" value="1"/>
</dbReference>
<keyword evidence="6 7" id="KW-0472">Membrane</keyword>
<evidence type="ECO:0000256" key="1">
    <source>
        <dbReference type="ARBA" id="ARBA00004651"/>
    </source>
</evidence>
<evidence type="ECO:0000313" key="11">
    <source>
        <dbReference type="Proteomes" id="UP000000442"/>
    </source>
</evidence>
<sequence length="836" mass="93604">MDRQKQSVVKRTLGSWVFDGNTLLQVLLVVIILVTVVTRVIPLEMQKRIVNEAIYLKQLKLLGIYCTLYFVSVMTASLLKFFINIIQAVISERATAGMRSALFDHILTMPLGFFRGTQPGTVVNSLVNELTLPGNYIGMAVAIPLTNILTLVAFAIYLFRLNPLLAGISFVIYPLMVVVIPLLQGRVNRENRRRINLSRQVSSTIVEAISGLHEVQANGGFALANRNFTRLVNALRTIRVRWSLLKSGVKVVNNFGTSLGPVIIFVLGGYLTIRGELELGALVAFLSAQEKLYDPWKELVEFYQVYQDGSVTYYKTMGFYDVPIEHLMLPPGREPLKLLPAIETENLTLETAEGIKLIEGVTLALKPGEHLALVGFSGSGKSTLAMCLAQLLNYTSGRAAIGGEEIRDLTRADMVCTLGLVSQAPFIFNGTIRENLEYAHAAIHGQEGFLAEKFDPTLDDLIYVLQQSGMFVDVLKFGLTTIIDRNDTTLASTIIQVRKNFQADFGQEMSEWVEFYNDEQYLNHSSVGDNIIFGTARTTAFNADNLVKNTFFMTFLNDADLLRPLLSLAINLAEQTVDILKNIPDEALFFAQSPIMPGEFDRYSDLVQRIKGKNLHQLTNNQQSLLLTLALRFSPGRHKTALMPDFLKSLILEGRHMFRERIRETDNDPISFFGQEDYIYSQTILNNILFGRTKSSSANVQERINQSIVHLLVAEDLLERIIETGMKFKVGTNGNRLSGGQQQKLAIARAFLKSAPILIMDEATSALDNHSQKRIQNVLAGRLRGKTTLIAVVHRLDNLMDYDKIAFMKSGKIIEMGSYDELVEKKGNLYELINRH</sequence>
<dbReference type="InterPro" id="IPR003439">
    <property type="entry name" value="ABC_transporter-like_ATP-bd"/>
</dbReference>
<accession>C0QCF9</accession>
<dbReference type="EMBL" id="CP001087">
    <property type="protein sequence ID" value="ACN17176.1"/>
    <property type="molecule type" value="Genomic_DNA"/>
</dbReference>
<dbReference type="PANTHER" id="PTHR43394">
    <property type="entry name" value="ATP-DEPENDENT PERMEASE MDL1, MITOCHONDRIAL"/>
    <property type="match status" value="1"/>
</dbReference>
<keyword evidence="11" id="KW-1185">Reference proteome</keyword>
<evidence type="ECO:0000256" key="3">
    <source>
        <dbReference type="ARBA" id="ARBA00022741"/>
    </source>
</evidence>
<dbReference type="RefSeq" id="WP_015905909.1">
    <property type="nucleotide sequence ID" value="NC_012108.1"/>
</dbReference>
<dbReference type="Gene3D" id="1.20.1560.10">
    <property type="entry name" value="ABC transporter type 1, transmembrane domain"/>
    <property type="match status" value="1"/>
</dbReference>
<dbReference type="AlphaFoldDB" id="C0QCF9"/>
<keyword evidence="3" id="KW-0547">Nucleotide-binding</keyword>
<dbReference type="GO" id="GO:0016887">
    <property type="term" value="F:ATP hydrolysis activity"/>
    <property type="evidence" value="ECO:0007669"/>
    <property type="project" value="InterPro"/>
</dbReference>
<dbReference type="InterPro" id="IPR039421">
    <property type="entry name" value="Type_1_exporter"/>
</dbReference>
<dbReference type="InterPro" id="IPR036640">
    <property type="entry name" value="ABC1_TM_sf"/>
</dbReference>
<dbReference type="PROSITE" id="PS50929">
    <property type="entry name" value="ABC_TM1F"/>
    <property type="match status" value="1"/>
</dbReference>
<feature type="domain" description="ABC transporter" evidence="8">
    <location>
        <begin position="342"/>
        <end position="835"/>
    </location>
</feature>
<dbReference type="OrthoDB" id="9772049at2"/>
<dbReference type="eggNOG" id="COG1132">
    <property type="taxonomic scope" value="Bacteria"/>
</dbReference>